<feature type="compositionally biased region" description="Acidic residues" evidence="6">
    <location>
        <begin position="251"/>
        <end position="267"/>
    </location>
</feature>
<feature type="region of interest" description="Disordered" evidence="6">
    <location>
        <begin position="126"/>
        <end position="164"/>
    </location>
</feature>
<keyword evidence="8" id="KW-1185">Reference proteome</keyword>
<dbReference type="InterPro" id="IPR004855">
    <property type="entry name" value="TFIIA_asu/bsu"/>
</dbReference>
<comment type="caution">
    <text evidence="7">The sequence shown here is derived from an EMBL/GenBank/DDBJ whole genome shotgun (WGS) entry which is preliminary data.</text>
</comment>
<evidence type="ECO:0000256" key="2">
    <source>
        <dbReference type="ARBA" id="ARBA00010059"/>
    </source>
</evidence>
<protein>
    <recommendedName>
        <fullName evidence="5">Transcription initiation factor IIA large subunit</fullName>
    </recommendedName>
</protein>
<dbReference type="FunFam" id="1.10.287.100:FF:000001">
    <property type="entry name" value="Transcription initiation factor IIA subunit"/>
    <property type="match status" value="1"/>
</dbReference>
<feature type="compositionally biased region" description="Acidic residues" evidence="6">
    <location>
        <begin position="223"/>
        <end position="238"/>
    </location>
</feature>
<feature type="compositionally biased region" description="Acidic residues" evidence="6">
    <location>
        <begin position="73"/>
        <end position="96"/>
    </location>
</feature>
<gene>
    <name evidence="7" type="ORF">PMKS-003018</name>
</gene>
<name>A0A1Q2YIZ0_9ASCO</name>
<dbReference type="GO" id="GO:0006367">
    <property type="term" value="P:transcription initiation at RNA polymerase II promoter"/>
    <property type="evidence" value="ECO:0007669"/>
    <property type="project" value="InterPro"/>
</dbReference>
<feature type="compositionally biased region" description="Basic and acidic residues" evidence="6">
    <location>
        <begin position="97"/>
        <end position="109"/>
    </location>
</feature>
<dbReference type="SUPFAM" id="SSF47396">
    <property type="entry name" value="Transcription factor IIA (TFIIA), alpha-helical domain"/>
    <property type="match status" value="1"/>
</dbReference>
<dbReference type="GO" id="GO:0005672">
    <property type="term" value="C:transcription factor TFIIA complex"/>
    <property type="evidence" value="ECO:0007669"/>
    <property type="project" value="InterPro"/>
</dbReference>
<feature type="compositionally biased region" description="Low complexity" evidence="6">
    <location>
        <begin position="202"/>
        <end position="218"/>
    </location>
</feature>
<proteinExistence type="inferred from homology"/>
<comment type="similarity">
    <text evidence="2">Belongs to the TFIIA subunit 1 family.</text>
</comment>
<feature type="region of interest" description="Disordered" evidence="6">
    <location>
        <begin position="353"/>
        <end position="376"/>
    </location>
</feature>
<evidence type="ECO:0000256" key="1">
    <source>
        <dbReference type="ARBA" id="ARBA00004123"/>
    </source>
</evidence>
<feature type="compositionally biased region" description="Low complexity" evidence="6">
    <location>
        <begin position="303"/>
        <end position="335"/>
    </location>
</feature>
<evidence type="ECO:0000313" key="7">
    <source>
        <dbReference type="EMBL" id="GAV29517.1"/>
    </source>
</evidence>
<evidence type="ECO:0000256" key="5">
    <source>
        <dbReference type="ARBA" id="ARBA00074154"/>
    </source>
</evidence>
<dbReference type="Pfam" id="PF03153">
    <property type="entry name" value="TFIIA"/>
    <property type="match status" value="1"/>
</dbReference>
<evidence type="ECO:0000256" key="6">
    <source>
        <dbReference type="SAM" id="MobiDB-lite"/>
    </source>
</evidence>
<sequence>MSNPACSELYTSIIEDVIVESRQDFENAGIDEQTLQDLRQIWRQRLLASKVAVFPWGDPEEQGDGAAQTATEADADADADDGLFGDDDDDDDEDDEDKKNVPVGVKDEDGVGLGFSDEQAVGAVGGDADTDLLSAPGLSQNDGLVGVVPARRSRHTGGGFSGRFKKEAMPTVTFSVRNNQLDGSFDYGFDDGEDTNGSSRKAVGGAVNGAAAGSGNAVNHHDDDDEDDDDDDDDDDLGSDLGADSDAINSDLDDSDDEDDEDADGDEAFGRTRGAVIHPVRTQTAKATMKIVFPESVERELAQQQQQGQKDGSQTTTTQPGGQPGQQIQPDGGQQKLELSEEQLKARNAAIQNTTSSLYQPESPLAPEHRSKSSEIEERLKRINQRFAALKMKEERRHAELQRQAWIKYSHLAKPTLSDFKRPITSFFLLASAVYMTAQYSWFALERENHVEQMEHTQSELVDNLNNALLRQQSVIQQYNDSLNSRKWWKFW</sequence>
<feature type="compositionally biased region" description="Basic and acidic residues" evidence="6">
    <location>
        <begin position="367"/>
        <end position="376"/>
    </location>
</feature>
<dbReference type="CDD" id="cd07976">
    <property type="entry name" value="TFIIA_alpha_beta_like"/>
    <property type="match status" value="1"/>
</dbReference>
<evidence type="ECO:0000313" key="8">
    <source>
        <dbReference type="Proteomes" id="UP000186136"/>
    </source>
</evidence>
<accession>A0A1Q2YIZ0</accession>
<dbReference type="OrthoDB" id="3991135at2759"/>
<evidence type="ECO:0000256" key="3">
    <source>
        <dbReference type="ARBA" id="ARBA00023163"/>
    </source>
</evidence>
<dbReference type="EMBL" id="BDGI01000125">
    <property type="protein sequence ID" value="GAV29517.1"/>
    <property type="molecule type" value="Genomic_DNA"/>
</dbReference>
<evidence type="ECO:0000256" key="4">
    <source>
        <dbReference type="ARBA" id="ARBA00023242"/>
    </source>
</evidence>
<dbReference type="Gene3D" id="1.10.287.100">
    <property type="match status" value="1"/>
</dbReference>
<feature type="compositionally biased region" description="Low complexity" evidence="6">
    <location>
        <begin position="239"/>
        <end position="250"/>
    </location>
</feature>
<comment type="subcellular location">
    <subcellularLocation>
        <location evidence="1">Nucleus</location>
    </subcellularLocation>
</comment>
<dbReference type="Proteomes" id="UP000186136">
    <property type="component" value="Unassembled WGS sequence"/>
</dbReference>
<reference evidence="7 8" key="1">
    <citation type="submission" date="2016-08" db="EMBL/GenBank/DDBJ databases">
        <title>Whole genome shotgun sequence of Pichia membranifaciens KS47-1.</title>
        <authorList>
            <person name="Konishi M."/>
            <person name="Ishida M."/>
            <person name="Arakawa T."/>
            <person name="Kato Y."/>
            <person name="Horiuchi J."/>
        </authorList>
    </citation>
    <scope>NUCLEOTIDE SEQUENCE [LARGE SCALE GENOMIC DNA]</scope>
    <source>
        <strain evidence="7 8">KS47-1</strain>
    </source>
</reference>
<feature type="region of interest" description="Disordered" evidence="6">
    <location>
        <begin position="298"/>
        <end position="335"/>
    </location>
</feature>
<feature type="region of interest" description="Disordered" evidence="6">
    <location>
        <begin position="187"/>
        <end position="281"/>
    </location>
</feature>
<dbReference type="PANTHER" id="PTHR48209">
    <property type="entry name" value="AGL056WP"/>
    <property type="match status" value="1"/>
</dbReference>
<dbReference type="AlphaFoldDB" id="A0A1Q2YIZ0"/>
<dbReference type="PANTHER" id="PTHR48209:SF2">
    <property type="entry name" value="FI24008P1"/>
    <property type="match status" value="1"/>
</dbReference>
<keyword evidence="3" id="KW-0804">Transcription</keyword>
<dbReference type="SMART" id="SM01371">
    <property type="entry name" value="TFIIA"/>
    <property type="match status" value="1"/>
</dbReference>
<organism evidence="7 8">
    <name type="scientific">Pichia membranifaciens</name>
    <dbReference type="NCBI Taxonomy" id="4926"/>
    <lineage>
        <taxon>Eukaryota</taxon>
        <taxon>Fungi</taxon>
        <taxon>Dikarya</taxon>
        <taxon>Ascomycota</taxon>
        <taxon>Saccharomycotina</taxon>
        <taxon>Pichiomycetes</taxon>
        <taxon>Pichiales</taxon>
        <taxon>Pichiaceae</taxon>
        <taxon>Pichia</taxon>
    </lineage>
</organism>
<keyword evidence="4" id="KW-0539">Nucleus</keyword>
<feature type="region of interest" description="Disordered" evidence="6">
    <location>
        <begin position="55"/>
        <end position="113"/>
    </location>
</feature>